<dbReference type="SUPFAM" id="SSF46689">
    <property type="entry name" value="Homeodomain-like"/>
    <property type="match status" value="1"/>
</dbReference>
<dbReference type="InterPro" id="IPR036271">
    <property type="entry name" value="Tet_transcr_reg_TetR-rel_C_sf"/>
</dbReference>
<dbReference type="Gene3D" id="1.10.10.60">
    <property type="entry name" value="Homeodomain-like"/>
    <property type="match status" value="1"/>
</dbReference>
<evidence type="ECO:0000259" key="5">
    <source>
        <dbReference type="PROSITE" id="PS50977"/>
    </source>
</evidence>
<dbReference type="InterPro" id="IPR009057">
    <property type="entry name" value="Homeodomain-like_sf"/>
</dbReference>
<dbReference type="PROSITE" id="PS50977">
    <property type="entry name" value="HTH_TETR_2"/>
    <property type="match status" value="1"/>
</dbReference>
<sequence length="192" mass="20640">MRYKTGHRELAKSRILAAVGKGFRRHGYGGIGIDGLAKEAEVTSGAFYGHFGSKADAFMQAMVDGMTSLREGIEGFQTEHGNAWLERFVDFYLGFKRTCDLGDACAFQVLTPEVVRAGADFHQAYEAELLLVIETVAHGLPGSKISAVDRAWTLMLLLSGSVTTARAVDSVALSEKIAHSSRTAALAIARGD</sequence>
<evidence type="ECO:0000313" key="7">
    <source>
        <dbReference type="Proteomes" id="UP000479335"/>
    </source>
</evidence>
<accession>A0A6L8KFR0</accession>
<dbReference type="AlphaFoldDB" id="A0A6L8KFR0"/>
<comment type="caution">
    <text evidence="6">The sequence shown here is derived from an EMBL/GenBank/DDBJ whole genome shotgun (WGS) entry which is preliminary data.</text>
</comment>
<dbReference type="RefSeq" id="WP_161009715.1">
    <property type="nucleotide sequence ID" value="NZ_WWCN01000024.1"/>
</dbReference>
<proteinExistence type="predicted"/>
<keyword evidence="7" id="KW-1185">Reference proteome</keyword>
<feature type="DNA-binding region" description="H-T-H motif" evidence="4">
    <location>
        <begin position="32"/>
        <end position="51"/>
    </location>
</feature>
<gene>
    <name evidence="6" type="ORF">GTP46_26975</name>
</gene>
<dbReference type="PRINTS" id="PR00455">
    <property type="entry name" value="HTHTETR"/>
</dbReference>
<dbReference type="GO" id="GO:0000976">
    <property type="term" value="F:transcription cis-regulatory region binding"/>
    <property type="evidence" value="ECO:0007669"/>
    <property type="project" value="TreeGrafter"/>
</dbReference>
<dbReference type="InterPro" id="IPR050109">
    <property type="entry name" value="HTH-type_TetR-like_transc_reg"/>
</dbReference>
<dbReference type="PANTHER" id="PTHR30055:SF234">
    <property type="entry name" value="HTH-TYPE TRANSCRIPTIONAL REGULATOR BETI"/>
    <property type="match status" value="1"/>
</dbReference>
<dbReference type="PANTHER" id="PTHR30055">
    <property type="entry name" value="HTH-TYPE TRANSCRIPTIONAL REGULATOR RUTR"/>
    <property type="match status" value="1"/>
</dbReference>
<evidence type="ECO:0000313" key="6">
    <source>
        <dbReference type="EMBL" id="MYM26279.1"/>
    </source>
</evidence>
<keyword evidence="2 4" id="KW-0238">DNA-binding</keyword>
<evidence type="ECO:0000256" key="3">
    <source>
        <dbReference type="ARBA" id="ARBA00023163"/>
    </source>
</evidence>
<keyword evidence="3" id="KW-0804">Transcription</keyword>
<protein>
    <submittedName>
        <fullName evidence="6">TetR family transcriptional regulator</fullName>
    </submittedName>
</protein>
<feature type="domain" description="HTH tetR-type" evidence="5">
    <location>
        <begin position="9"/>
        <end position="69"/>
    </location>
</feature>
<keyword evidence="1" id="KW-0805">Transcription regulation</keyword>
<reference evidence="6 7" key="1">
    <citation type="submission" date="2019-12" db="EMBL/GenBank/DDBJ databases">
        <title>Novel species isolated from a subtropical stream in China.</title>
        <authorList>
            <person name="Lu H."/>
        </authorList>
    </citation>
    <scope>NUCLEOTIDE SEQUENCE [LARGE SCALE GENOMIC DNA]</scope>
    <source>
        <strain evidence="6 7">FT135W</strain>
    </source>
</reference>
<dbReference type="GO" id="GO:0003700">
    <property type="term" value="F:DNA-binding transcription factor activity"/>
    <property type="evidence" value="ECO:0007669"/>
    <property type="project" value="TreeGrafter"/>
</dbReference>
<dbReference type="Gene3D" id="1.10.357.10">
    <property type="entry name" value="Tetracycline Repressor, domain 2"/>
    <property type="match status" value="1"/>
</dbReference>
<dbReference type="Proteomes" id="UP000479335">
    <property type="component" value="Unassembled WGS sequence"/>
</dbReference>
<dbReference type="Pfam" id="PF00440">
    <property type="entry name" value="TetR_N"/>
    <property type="match status" value="1"/>
</dbReference>
<dbReference type="EMBL" id="WWCN01000024">
    <property type="protein sequence ID" value="MYM26279.1"/>
    <property type="molecule type" value="Genomic_DNA"/>
</dbReference>
<organism evidence="6 7">
    <name type="scientific">Duganella flavida</name>
    <dbReference type="NCBI Taxonomy" id="2692175"/>
    <lineage>
        <taxon>Bacteria</taxon>
        <taxon>Pseudomonadati</taxon>
        <taxon>Pseudomonadota</taxon>
        <taxon>Betaproteobacteria</taxon>
        <taxon>Burkholderiales</taxon>
        <taxon>Oxalobacteraceae</taxon>
        <taxon>Telluria group</taxon>
        <taxon>Duganella</taxon>
    </lineage>
</organism>
<evidence type="ECO:0000256" key="1">
    <source>
        <dbReference type="ARBA" id="ARBA00023015"/>
    </source>
</evidence>
<dbReference type="InterPro" id="IPR001647">
    <property type="entry name" value="HTH_TetR"/>
</dbReference>
<evidence type="ECO:0000256" key="2">
    <source>
        <dbReference type="ARBA" id="ARBA00023125"/>
    </source>
</evidence>
<name>A0A6L8KFR0_9BURK</name>
<evidence type="ECO:0000256" key="4">
    <source>
        <dbReference type="PROSITE-ProRule" id="PRU00335"/>
    </source>
</evidence>
<dbReference type="SUPFAM" id="SSF48498">
    <property type="entry name" value="Tetracyclin repressor-like, C-terminal domain"/>
    <property type="match status" value="1"/>
</dbReference>